<evidence type="ECO:0000313" key="1">
    <source>
        <dbReference type="EMBL" id="MBB1155232.1"/>
    </source>
</evidence>
<sequence>MVEVREVRRLCYGFARRTGGTLTDFRVPAVTPNFWQAVIEYPGRTVSVVAANDVPVIALARPRSLDFAPARESGPLEFVDEPELAAVLAETERFQVLTPADLERSFNAEDWPHLTRSDIAYWKPATVGEALFNYWD</sequence>
<name>A0A7W3ZBU8_9PSEU</name>
<dbReference type="RefSeq" id="WP_182892269.1">
    <property type="nucleotide sequence ID" value="NZ_JACGZW010000006.1"/>
</dbReference>
<dbReference type="EMBL" id="JACGZW010000006">
    <property type="protein sequence ID" value="MBB1155232.1"/>
    <property type="molecule type" value="Genomic_DNA"/>
</dbReference>
<proteinExistence type="predicted"/>
<reference evidence="1 2" key="1">
    <citation type="submission" date="2020-08" db="EMBL/GenBank/DDBJ databases">
        <title>Amycolatopsis sp. nov. DR6-1 isolated from Dendrobium heterocarpum.</title>
        <authorList>
            <person name="Tedsree N."/>
            <person name="Kuncharoen N."/>
            <person name="Likhitwitayawuid K."/>
            <person name="Tanasupawat S."/>
        </authorList>
    </citation>
    <scope>NUCLEOTIDE SEQUENCE [LARGE SCALE GENOMIC DNA]</scope>
    <source>
        <strain evidence="1 2">DR6-1</strain>
    </source>
</reference>
<dbReference type="Proteomes" id="UP000526734">
    <property type="component" value="Unassembled WGS sequence"/>
</dbReference>
<accession>A0A7W3ZBU8</accession>
<gene>
    <name evidence="1" type="ORF">H4281_18985</name>
</gene>
<comment type="caution">
    <text evidence="1">The sequence shown here is derived from an EMBL/GenBank/DDBJ whole genome shotgun (WGS) entry which is preliminary data.</text>
</comment>
<dbReference type="AlphaFoldDB" id="A0A7W3ZBU8"/>
<evidence type="ECO:0000313" key="2">
    <source>
        <dbReference type="Proteomes" id="UP000526734"/>
    </source>
</evidence>
<protein>
    <submittedName>
        <fullName evidence="1">Uncharacterized protein</fullName>
    </submittedName>
</protein>
<keyword evidence="2" id="KW-1185">Reference proteome</keyword>
<organism evidence="1 2">
    <name type="scientific">Amycolatopsis dendrobii</name>
    <dbReference type="NCBI Taxonomy" id="2760662"/>
    <lineage>
        <taxon>Bacteria</taxon>
        <taxon>Bacillati</taxon>
        <taxon>Actinomycetota</taxon>
        <taxon>Actinomycetes</taxon>
        <taxon>Pseudonocardiales</taxon>
        <taxon>Pseudonocardiaceae</taxon>
        <taxon>Amycolatopsis</taxon>
    </lineage>
</organism>